<sequence length="80" mass="9351">MSHIDPRGFGDDVVAWADRMVLLLETDVDNMPRLDDPEKWREWAGAIFGEPDRVGQDAPDPEGFDTWQEWAERLFQTQEF</sequence>
<dbReference type="EMBL" id="LAZR01000290">
    <property type="protein sequence ID" value="KKN76735.1"/>
    <property type="molecule type" value="Genomic_DNA"/>
</dbReference>
<evidence type="ECO:0000313" key="1">
    <source>
        <dbReference type="EMBL" id="KKN76735.1"/>
    </source>
</evidence>
<gene>
    <name evidence="1" type="ORF">LCGC14_0367060</name>
</gene>
<name>A0A0F9T667_9ZZZZ</name>
<organism evidence="1">
    <name type="scientific">marine sediment metagenome</name>
    <dbReference type="NCBI Taxonomy" id="412755"/>
    <lineage>
        <taxon>unclassified sequences</taxon>
        <taxon>metagenomes</taxon>
        <taxon>ecological metagenomes</taxon>
    </lineage>
</organism>
<proteinExistence type="predicted"/>
<dbReference type="AlphaFoldDB" id="A0A0F9T667"/>
<reference evidence="1" key="1">
    <citation type="journal article" date="2015" name="Nature">
        <title>Complex archaea that bridge the gap between prokaryotes and eukaryotes.</title>
        <authorList>
            <person name="Spang A."/>
            <person name="Saw J.H."/>
            <person name="Jorgensen S.L."/>
            <person name="Zaremba-Niedzwiedzka K."/>
            <person name="Martijn J."/>
            <person name="Lind A.E."/>
            <person name="van Eijk R."/>
            <person name="Schleper C."/>
            <person name="Guy L."/>
            <person name="Ettema T.J."/>
        </authorList>
    </citation>
    <scope>NUCLEOTIDE SEQUENCE</scope>
</reference>
<protein>
    <submittedName>
        <fullName evidence="1">Uncharacterized protein</fullName>
    </submittedName>
</protein>
<comment type="caution">
    <text evidence="1">The sequence shown here is derived from an EMBL/GenBank/DDBJ whole genome shotgun (WGS) entry which is preliminary data.</text>
</comment>
<accession>A0A0F9T667</accession>